<sequence length="50" mass="5151">MGLSGASGSTTAFDGDDGWSYFSFAFVIDGRGALTPALQGSRSQVLVGYE</sequence>
<accession>A0A0A1F715</accession>
<dbReference type="Proteomes" id="UP000030302">
    <property type="component" value="Chromosome"/>
</dbReference>
<proteinExistence type="predicted"/>
<dbReference type="AlphaFoldDB" id="A0A0A1F715"/>
<name>A0A0A1F715_9BURK</name>
<dbReference type="Pfam" id="PF06366">
    <property type="entry name" value="FlhE"/>
    <property type="match status" value="1"/>
</dbReference>
<dbReference type="STRING" id="279058.LT85_1108"/>
<evidence type="ECO:0000313" key="1">
    <source>
        <dbReference type="EMBL" id="AIY40266.1"/>
    </source>
</evidence>
<reference evidence="2" key="1">
    <citation type="journal article" date="2014" name="Soil Biol. Biochem.">
        <title>Structure and function of bacterial communities in ageing soils: Insights from the Mendocino ecological staircase.</title>
        <authorList>
            <person name="Uroz S."/>
            <person name="Tech J.J."/>
            <person name="Sawaya N.A."/>
            <person name="Frey-Klett P."/>
            <person name="Leveau J.H.J."/>
        </authorList>
    </citation>
    <scope>NUCLEOTIDE SEQUENCE [LARGE SCALE GENOMIC DNA]</scope>
    <source>
        <strain evidence="2">Cal35</strain>
    </source>
</reference>
<evidence type="ECO:0000313" key="2">
    <source>
        <dbReference type="Proteomes" id="UP000030302"/>
    </source>
</evidence>
<gene>
    <name evidence="1" type="ORF">LT85_1108</name>
</gene>
<keyword evidence="2" id="KW-1185">Reference proteome</keyword>
<dbReference type="EMBL" id="CP009962">
    <property type="protein sequence ID" value="AIY40266.1"/>
    <property type="molecule type" value="Genomic_DNA"/>
</dbReference>
<protein>
    <submittedName>
        <fullName evidence="1">Uncharacterized protein</fullName>
    </submittedName>
</protein>
<organism evidence="1 2">
    <name type="scientific">Collimonas arenae</name>
    <dbReference type="NCBI Taxonomy" id="279058"/>
    <lineage>
        <taxon>Bacteria</taxon>
        <taxon>Pseudomonadati</taxon>
        <taxon>Pseudomonadota</taxon>
        <taxon>Betaproteobacteria</taxon>
        <taxon>Burkholderiales</taxon>
        <taxon>Oxalobacteraceae</taxon>
        <taxon>Collimonas</taxon>
    </lineage>
</organism>
<dbReference type="HOGENOM" id="CLU_3116685_0_0_4"/>
<dbReference type="KEGG" id="care:LT85_1108"/>
<dbReference type="InterPro" id="IPR009420">
    <property type="entry name" value="FlhE"/>
</dbReference>